<dbReference type="GO" id="GO:0003677">
    <property type="term" value="F:DNA binding"/>
    <property type="evidence" value="ECO:0007669"/>
    <property type="project" value="UniProtKB-KW"/>
</dbReference>
<dbReference type="RefSeq" id="WP_163494034.1">
    <property type="nucleotide sequence ID" value="NZ_CP048711.1"/>
</dbReference>
<dbReference type="Gene3D" id="3.40.50.2300">
    <property type="match status" value="1"/>
</dbReference>
<dbReference type="AlphaFoldDB" id="A0A6C0U5R4"/>
<keyword evidence="2" id="KW-0238">DNA-binding</keyword>
<evidence type="ECO:0000313" key="5">
    <source>
        <dbReference type="EMBL" id="QIB64784.1"/>
    </source>
</evidence>
<organism evidence="5 6">
    <name type="scientific">Kineobactrum salinum</name>
    <dbReference type="NCBI Taxonomy" id="2708301"/>
    <lineage>
        <taxon>Bacteria</taxon>
        <taxon>Pseudomonadati</taxon>
        <taxon>Pseudomonadota</taxon>
        <taxon>Gammaproteobacteria</taxon>
        <taxon>Cellvibrionales</taxon>
        <taxon>Halieaceae</taxon>
        <taxon>Kineobactrum</taxon>
    </lineage>
</organism>
<protein>
    <submittedName>
        <fullName evidence="5">Response regulator transcription factor</fullName>
    </submittedName>
</protein>
<sequence>MEQVFIASSGKLRPRWQQAFPAARVLTQLSEATLLTGPPSQRILWLDLADSSATRRLASLREAVALGARVVAMSATPGEVEAFQALNEGARGYCHLDAAPGQLREIGLVVAHGGLWMLPELVRRLMALSQRVVPAPATAHPRLDSLTSREREVAEQVALGASNREIAAELSVTERTVKAHLSTIFAKLMIRDRVQLALVMNNIPALCAAS</sequence>
<gene>
    <name evidence="5" type="ORF">G3T16_04660</name>
</gene>
<accession>A0A6C0U5R4</accession>
<dbReference type="PROSITE" id="PS50043">
    <property type="entry name" value="HTH_LUXR_2"/>
    <property type="match status" value="1"/>
</dbReference>
<dbReference type="InterPro" id="IPR000792">
    <property type="entry name" value="Tscrpt_reg_LuxR_C"/>
</dbReference>
<evidence type="ECO:0000313" key="6">
    <source>
        <dbReference type="Proteomes" id="UP000477680"/>
    </source>
</evidence>
<name>A0A6C0U5R4_9GAMM</name>
<dbReference type="KEGG" id="kim:G3T16_04660"/>
<keyword evidence="1" id="KW-0805">Transcription regulation</keyword>
<reference evidence="5 6" key="1">
    <citation type="submission" date="2020-02" db="EMBL/GenBank/DDBJ databases">
        <title>Genome sequencing for Kineobactrum sp. M2.</title>
        <authorList>
            <person name="Park S.-J."/>
        </authorList>
    </citation>
    <scope>NUCLEOTIDE SEQUENCE [LARGE SCALE GENOMIC DNA]</scope>
    <source>
        <strain evidence="5 6">M2</strain>
    </source>
</reference>
<dbReference type="PANTHER" id="PTHR43214:SF24">
    <property type="entry name" value="TRANSCRIPTIONAL REGULATORY PROTEIN NARL-RELATED"/>
    <property type="match status" value="1"/>
</dbReference>
<dbReference type="Proteomes" id="UP000477680">
    <property type="component" value="Chromosome"/>
</dbReference>
<feature type="domain" description="HTH luxR-type" evidence="4">
    <location>
        <begin position="139"/>
        <end position="204"/>
    </location>
</feature>
<dbReference type="PANTHER" id="PTHR43214">
    <property type="entry name" value="TWO-COMPONENT RESPONSE REGULATOR"/>
    <property type="match status" value="1"/>
</dbReference>
<dbReference type="PRINTS" id="PR00038">
    <property type="entry name" value="HTHLUXR"/>
</dbReference>
<dbReference type="GO" id="GO:0006355">
    <property type="term" value="P:regulation of DNA-templated transcription"/>
    <property type="evidence" value="ECO:0007669"/>
    <property type="project" value="InterPro"/>
</dbReference>
<keyword evidence="6" id="KW-1185">Reference proteome</keyword>
<keyword evidence="3" id="KW-0804">Transcription</keyword>
<evidence type="ECO:0000256" key="1">
    <source>
        <dbReference type="ARBA" id="ARBA00023015"/>
    </source>
</evidence>
<dbReference type="EMBL" id="CP048711">
    <property type="protein sequence ID" value="QIB64784.1"/>
    <property type="molecule type" value="Genomic_DNA"/>
</dbReference>
<dbReference type="SUPFAM" id="SSF46894">
    <property type="entry name" value="C-terminal effector domain of the bipartite response regulators"/>
    <property type="match status" value="1"/>
</dbReference>
<dbReference type="Pfam" id="PF00196">
    <property type="entry name" value="GerE"/>
    <property type="match status" value="1"/>
</dbReference>
<dbReference type="SMART" id="SM00421">
    <property type="entry name" value="HTH_LUXR"/>
    <property type="match status" value="1"/>
</dbReference>
<dbReference type="InterPro" id="IPR016032">
    <property type="entry name" value="Sig_transdc_resp-reg_C-effctor"/>
</dbReference>
<dbReference type="InterPro" id="IPR039420">
    <property type="entry name" value="WalR-like"/>
</dbReference>
<evidence type="ECO:0000256" key="2">
    <source>
        <dbReference type="ARBA" id="ARBA00023125"/>
    </source>
</evidence>
<evidence type="ECO:0000259" key="4">
    <source>
        <dbReference type="PROSITE" id="PS50043"/>
    </source>
</evidence>
<dbReference type="CDD" id="cd06170">
    <property type="entry name" value="LuxR_C_like"/>
    <property type="match status" value="1"/>
</dbReference>
<proteinExistence type="predicted"/>
<evidence type="ECO:0000256" key="3">
    <source>
        <dbReference type="ARBA" id="ARBA00023163"/>
    </source>
</evidence>